<reference evidence="3" key="1">
    <citation type="journal article" date="2019" name="Curr. Biol.">
        <title>Genome Sequence of Striga asiatica Provides Insight into the Evolution of Plant Parasitism.</title>
        <authorList>
            <person name="Yoshida S."/>
            <person name="Kim S."/>
            <person name="Wafula E.K."/>
            <person name="Tanskanen J."/>
            <person name="Kim Y.M."/>
            <person name="Honaas L."/>
            <person name="Yang Z."/>
            <person name="Spallek T."/>
            <person name="Conn C.E."/>
            <person name="Ichihashi Y."/>
            <person name="Cheong K."/>
            <person name="Cui S."/>
            <person name="Der J.P."/>
            <person name="Gundlach H."/>
            <person name="Jiao Y."/>
            <person name="Hori C."/>
            <person name="Ishida J.K."/>
            <person name="Kasahara H."/>
            <person name="Kiba T."/>
            <person name="Kim M.S."/>
            <person name="Koo N."/>
            <person name="Laohavisit A."/>
            <person name="Lee Y.H."/>
            <person name="Lumba S."/>
            <person name="McCourt P."/>
            <person name="Mortimer J.C."/>
            <person name="Mutuku J.M."/>
            <person name="Nomura T."/>
            <person name="Sasaki-Sekimoto Y."/>
            <person name="Seto Y."/>
            <person name="Wang Y."/>
            <person name="Wakatake T."/>
            <person name="Sakakibara H."/>
            <person name="Demura T."/>
            <person name="Yamaguchi S."/>
            <person name="Yoneyama K."/>
            <person name="Manabe R.I."/>
            <person name="Nelson D.C."/>
            <person name="Schulman A.H."/>
            <person name="Timko M.P."/>
            <person name="dePamphilis C.W."/>
            <person name="Choi D."/>
            <person name="Shirasu K."/>
        </authorList>
    </citation>
    <scope>NUCLEOTIDE SEQUENCE [LARGE SCALE GENOMIC DNA]</scope>
    <source>
        <strain evidence="3">cv. UVA1</strain>
    </source>
</reference>
<dbReference type="InterPro" id="IPR056708">
    <property type="entry name" value="DUF7806"/>
</dbReference>
<organism evidence="2 3">
    <name type="scientific">Striga asiatica</name>
    <name type="common">Asiatic witchweed</name>
    <name type="synonym">Buchnera asiatica</name>
    <dbReference type="NCBI Taxonomy" id="4170"/>
    <lineage>
        <taxon>Eukaryota</taxon>
        <taxon>Viridiplantae</taxon>
        <taxon>Streptophyta</taxon>
        <taxon>Embryophyta</taxon>
        <taxon>Tracheophyta</taxon>
        <taxon>Spermatophyta</taxon>
        <taxon>Magnoliopsida</taxon>
        <taxon>eudicotyledons</taxon>
        <taxon>Gunneridae</taxon>
        <taxon>Pentapetalae</taxon>
        <taxon>asterids</taxon>
        <taxon>lamiids</taxon>
        <taxon>Lamiales</taxon>
        <taxon>Orobanchaceae</taxon>
        <taxon>Buchnereae</taxon>
        <taxon>Striga</taxon>
    </lineage>
</organism>
<comment type="caution">
    <text evidence="2">The sequence shown here is derived from an EMBL/GenBank/DDBJ whole genome shotgun (WGS) entry which is preliminary data.</text>
</comment>
<dbReference type="AlphaFoldDB" id="A0A5A7Q250"/>
<accession>A0A5A7Q250</accession>
<dbReference type="Pfam" id="PF25091">
    <property type="entry name" value="DUF7806"/>
    <property type="match status" value="1"/>
</dbReference>
<sequence length="194" mass="21861">MRGVVVKELSEEIARLQSNEHNQCSYCTIPGEIVPEQDASHDDTPSEGMGRDSVKNLVKKRKTVLPTEVTATPSVNTESEHVHLSKPVCFEENILHSDGDCVYRNLVEFVIGMKVSPIAQSSGQLSMLARHPSSGYSFSLTWIKNSRGEVELMYNVLSLGTIERVAHEWMKETIIFSTSMCRLFFERVSRVIDR</sequence>
<proteinExistence type="predicted"/>
<evidence type="ECO:0000313" key="2">
    <source>
        <dbReference type="EMBL" id="GER38437.1"/>
    </source>
</evidence>
<keyword evidence="3" id="KW-1185">Reference proteome</keyword>
<feature type="domain" description="DUF7806" evidence="1">
    <location>
        <begin position="100"/>
        <end position="192"/>
    </location>
</feature>
<gene>
    <name evidence="2" type="ORF">STAS_14971</name>
</gene>
<dbReference type="EMBL" id="BKCP01005516">
    <property type="protein sequence ID" value="GER38437.1"/>
    <property type="molecule type" value="Genomic_DNA"/>
</dbReference>
<dbReference type="OrthoDB" id="759501at2759"/>
<protein>
    <recommendedName>
        <fullName evidence="1">DUF7806 domain-containing protein</fullName>
    </recommendedName>
</protein>
<evidence type="ECO:0000313" key="3">
    <source>
        <dbReference type="Proteomes" id="UP000325081"/>
    </source>
</evidence>
<dbReference type="PANTHER" id="PTHR35489">
    <property type="entry name" value="TITAN9"/>
    <property type="match status" value="1"/>
</dbReference>
<dbReference type="GO" id="GO:0003006">
    <property type="term" value="P:developmental process involved in reproduction"/>
    <property type="evidence" value="ECO:0007669"/>
    <property type="project" value="TreeGrafter"/>
</dbReference>
<name>A0A5A7Q250_STRAF</name>
<dbReference type="PANTHER" id="PTHR35489:SF2">
    <property type="entry name" value="TITAN9"/>
    <property type="match status" value="1"/>
</dbReference>
<evidence type="ECO:0000259" key="1">
    <source>
        <dbReference type="Pfam" id="PF25091"/>
    </source>
</evidence>
<dbReference type="Proteomes" id="UP000325081">
    <property type="component" value="Unassembled WGS sequence"/>
</dbReference>